<protein>
    <recommendedName>
        <fullName evidence="5">HTH LytTR-type domain-containing protein</fullName>
    </recommendedName>
</protein>
<proteinExistence type="predicted"/>
<dbReference type="GO" id="GO:0000156">
    <property type="term" value="F:phosphorelay response regulator activity"/>
    <property type="evidence" value="ECO:0007669"/>
    <property type="project" value="InterPro"/>
</dbReference>
<keyword evidence="2" id="KW-0805">Transcription regulation</keyword>
<dbReference type="InterPro" id="IPR007492">
    <property type="entry name" value="LytTR_DNA-bd_dom"/>
</dbReference>
<keyword evidence="3" id="KW-0238">DNA-binding</keyword>
<accession>A0A0R1W2X6</accession>
<evidence type="ECO:0000256" key="1">
    <source>
        <dbReference type="ARBA" id="ARBA00022490"/>
    </source>
</evidence>
<evidence type="ECO:0000256" key="4">
    <source>
        <dbReference type="ARBA" id="ARBA00023163"/>
    </source>
</evidence>
<organism evidence="6 7">
    <name type="scientific">Paucilactobacillus suebicus DSM 5007 = KCTC 3549</name>
    <dbReference type="NCBI Taxonomy" id="1423807"/>
    <lineage>
        <taxon>Bacteria</taxon>
        <taxon>Bacillati</taxon>
        <taxon>Bacillota</taxon>
        <taxon>Bacilli</taxon>
        <taxon>Lactobacillales</taxon>
        <taxon>Lactobacillaceae</taxon>
        <taxon>Paucilactobacillus</taxon>
    </lineage>
</organism>
<feature type="domain" description="HTH LytTR-type" evidence="5">
    <location>
        <begin position="41"/>
        <end position="145"/>
    </location>
</feature>
<dbReference type="RefSeq" id="WP_010622521.1">
    <property type="nucleotide sequence ID" value="NZ_AZGF01000033.1"/>
</dbReference>
<dbReference type="InterPro" id="IPR046947">
    <property type="entry name" value="LytR-like"/>
</dbReference>
<keyword evidence="7" id="KW-1185">Reference proteome</keyword>
<dbReference type="PANTHER" id="PTHR37299">
    <property type="entry name" value="TRANSCRIPTIONAL REGULATOR-RELATED"/>
    <property type="match status" value="1"/>
</dbReference>
<dbReference type="PANTHER" id="PTHR37299:SF2">
    <property type="entry name" value="HTH LYTTR-TYPE DOMAIN-CONTAINING PROTEIN"/>
    <property type="match status" value="1"/>
</dbReference>
<comment type="caution">
    <text evidence="6">The sequence shown here is derived from an EMBL/GenBank/DDBJ whole genome shotgun (WGS) entry which is preliminary data.</text>
</comment>
<name>A0A0R1W2X6_9LACO</name>
<dbReference type="PATRIC" id="fig|1423807.3.peg.1527"/>
<dbReference type="Pfam" id="PF04397">
    <property type="entry name" value="LytTR"/>
    <property type="match status" value="1"/>
</dbReference>
<keyword evidence="1" id="KW-0963">Cytoplasm</keyword>
<evidence type="ECO:0000256" key="2">
    <source>
        <dbReference type="ARBA" id="ARBA00023015"/>
    </source>
</evidence>
<dbReference type="Proteomes" id="UP000051820">
    <property type="component" value="Unassembled WGS sequence"/>
</dbReference>
<dbReference type="AlphaFoldDB" id="A0A0R1W2X6"/>
<evidence type="ECO:0000313" key="6">
    <source>
        <dbReference type="EMBL" id="KRM09897.1"/>
    </source>
</evidence>
<gene>
    <name evidence="6" type="ORF">FD16_GL001491</name>
</gene>
<dbReference type="GO" id="GO:0003677">
    <property type="term" value="F:DNA binding"/>
    <property type="evidence" value="ECO:0007669"/>
    <property type="project" value="UniProtKB-KW"/>
</dbReference>
<keyword evidence="4" id="KW-0804">Transcription</keyword>
<evidence type="ECO:0000313" key="7">
    <source>
        <dbReference type="Proteomes" id="UP000051820"/>
    </source>
</evidence>
<dbReference type="EMBL" id="AZGF01000033">
    <property type="protein sequence ID" value="KRM09897.1"/>
    <property type="molecule type" value="Genomic_DNA"/>
</dbReference>
<sequence length="145" mass="16755">MKVNFHIDQDIDEEHAEFYVKNLTERLQEIANSINADNQILWGFKDKDITPLQLDKVASIRTQNNKVIAETVDRQVFILKQKLYMLNDLLPGDFIKVSQSEIINYKSLDHLEVSNNGMINLILKNGHTAFASRRFVASLKRRLGL</sequence>
<reference evidence="6 7" key="1">
    <citation type="journal article" date="2015" name="Genome Announc.">
        <title>Expanding the biotechnology potential of lactobacilli through comparative genomics of 213 strains and associated genera.</title>
        <authorList>
            <person name="Sun Z."/>
            <person name="Harris H.M."/>
            <person name="McCann A."/>
            <person name="Guo C."/>
            <person name="Argimon S."/>
            <person name="Zhang W."/>
            <person name="Yang X."/>
            <person name="Jeffery I.B."/>
            <person name="Cooney J.C."/>
            <person name="Kagawa T.F."/>
            <person name="Liu W."/>
            <person name="Song Y."/>
            <person name="Salvetti E."/>
            <person name="Wrobel A."/>
            <person name="Rasinkangas P."/>
            <person name="Parkhill J."/>
            <person name="Rea M.C."/>
            <person name="O'Sullivan O."/>
            <person name="Ritari J."/>
            <person name="Douillard F.P."/>
            <person name="Paul Ross R."/>
            <person name="Yang R."/>
            <person name="Briner A.E."/>
            <person name="Felis G.E."/>
            <person name="de Vos W.M."/>
            <person name="Barrangou R."/>
            <person name="Klaenhammer T.R."/>
            <person name="Caufield P.W."/>
            <person name="Cui Y."/>
            <person name="Zhang H."/>
            <person name="O'Toole P.W."/>
        </authorList>
    </citation>
    <scope>NUCLEOTIDE SEQUENCE [LARGE SCALE GENOMIC DNA]</scope>
    <source>
        <strain evidence="6 7">DSM 5007</strain>
    </source>
</reference>
<dbReference type="eggNOG" id="COG3279">
    <property type="taxonomic scope" value="Bacteria"/>
</dbReference>
<dbReference type="STRING" id="1423807.FD16_GL001491"/>
<dbReference type="SMART" id="SM00850">
    <property type="entry name" value="LytTR"/>
    <property type="match status" value="1"/>
</dbReference>
<dbReference type="Gene3D" id="2.40.50.1020">
    <property type="entry name" value="LytTr DNA-binding domain"/>
    <property type="match status" value="1"/>
</dbReference>
<evidence type="ECO:0000259" key="5">
    <source>
        <dbReference type="PROSITE" id="PS50930"/>
    </source>
</evidence>
<evidence type="ECO:0000256" key="3">
    <source>
        <dbReference type="ARBA" id="ARBA00023125"/>
    </source>
</evidence>
<dbReference type="PROSITE" id="PS50930">
    <property type="entry name" value="HTH_LYTTR"/>
    <property type="match status" value="1"/>
</dbReference>